<evidence type="ECO:0000259" key="1">
    <source>
        <dbReference type="Pfam" id="PF24824"/>
    </source>
</evidence>
<dbReference type="Proteomes" id="UP001626550">
    <property type="component" value="Unassembled WGS sequence"/>
</dbReference>
<dbReference type="EMBL" id="JBJKFK010000520">
    <property type="protein sequence ID" value="KAL3316559.1"/>
    <property type="molecule type" value="Genomic_DNA"/>
</dbReference>
<name>A0ABD2QAI6_9PLAT</name>
<accession>A0ABD2QAI6</accession>
<dbReference type="AlphaFoldDB" id="A0ABD2QAI6"/>
<reference evidence="2 3" key="1">
    <citation type="submission" date="2024-11" db="EMBL/GenBank/DDBJ databases">
        <title>Adaptive evolution of stress response genes in parasites aligns with host niche diversity.</title>
        <authorList>
            <person name="Hahn C."/>
            <person name="Resl P."/>
        </authorList>
    </citation>
    <scope>NUCLEOTIDE SEQUENCE [LARGE SCALE GENOMIC DNA]</scope>
    <source>
        <strain evidence="2">EGGRZ-B1_66</strain>
        <tissue evidence="2">Body</tissue>
    </source>
</reference>
<proteinExistence type="predicted"/>
<dbReference type="Pfam" id="PF24824">
    <property type="entry name" value="PH_SPT16"/>
    <property type="match status" value="1"/>
</dbReference>
<evidence type="ECO:0000313" key="2">
    <source>
        <dbReference type="EMBL" id="KAL3316559.1"/>
    </source>
</evidence>
<sequence>MLPGSTLKLSKLLVRPNLECAVSGALRMHVNGFRYSVDQVDVDLISSNIISVVLSKSPSLCTFILRKPIPVGSQKSKAVQFYFDSSQKDKSSERLCNAFKKFFDVAVTKVNPIEMELTVVSFHESLSIKLPKYIIHFQIC</sequence>
<organism evidence="2 3">
    <name type="scientific">Cichlidogyrus casuarinus</name>
    <dbReference type="NCBI Taxonomy" id="1844966"/>
    <lineage>
        <taxon>Eukaryota</taxon>
        <taxon>Metazoa</taxon>
        <taxon>Spiralia</taxon>
        <taxon>Lophotrochozoa</taxon>
        <taxon>Platyhelminthes</taxon>
        <taxon>Monogenea</taxon>
        <taxon>Monopisthocotylea</taxon>
        <taxon>Dactylogyridea</taxon>
        <taxon>Ancyrocephalidae</taxon>
        <taxon>Cichlidogyrus</taxon>
    </lineage>
</organism>
<gene>
    <name evidence="2" type="ORF">Ciccas_004799</name>
</gene>
<protein>
    <recommendedName>
        <fullName evidence="1">FACT complex subunit SPT16 PH-like domain-containing protein</fullName>
    </recommendedName>
</protein>
<comment type="caution">
    <text evidence="2">The sequence shown here is derived from an EMBL/GenBank/DDBJ whole genome shotgun (WGS) entry which is preliminary data.</text>
</comment>
<dbReference type="Gene3D" id="2.30.29.150">
    <property type="match status" value="1"/>
</dbReference>
<evidence type="ECO:0000313" key="3">
    <source>
        <dbReference type="Proteomes" id="UP001626550"/>
    </source>
</evidence>
<dbReference type="InterPro" id="IPR056595">
    <property type="entry name" value="Fact-SPT16_PH"/>
</dbReference>
<keyword evidence="3" id="KW-1185">Reference proteome</keyword>
<feature type="domain" description="FACT complex subunit SPT16 PH-like" evidence="1">
    <location>
        <begin position="8"/>
        <end position="91"/>
    </location>
</feature>